<dbReference type="SUPFAM" id="SSF47769">
    <property type="entry name" value="SAM/Pointed domain"/>
    <property type="match status" value="1"/>
</dbReference>
<comment type="caution">
    <text evidence="2">The sequence shown here is derived from an EMBL/GenBank/DDBJ whole genome shotgun (WGS) entry which is preliminary data.</text>
</comment>
<proteinExistence type="predicted"/>
<name>A0AAD9MQE4_9ANNE</name>
<accession>A0AAD9MQE4</accession>
<evidence type="ECO:0000259" key="1">
    <source>
        <dbReference type="PROSITE" id="PS50105"/>
    </source>
</evidence>
<feature type="domain" description="SAM" evidence="1">
    <location>
        <begin position="19"/>
        <end position="82"/>
    </location>
</feature>
<dbReference type="PANTHER" id="PTHR46829:SF1">
    <property type="entry name" value="STERILE ALPHA MOTIF DOMAIN-CONTAINING PROTEIN 15"/>
    <property type="match status" value="1"/>
</dbReference>
<dbReference type="EMBL" id="JAODUP010001069">
    <property type="protein sequence ID" value="KAK2141610.1"/>
    <property type="molecule type" value="Genomic_DNA"/>
</dbReference>
<dbReference type="InterPro" id="IPR013761">
    <property type="entry name" value="SAM/pointed_sf"/>
</dbReference>
<dbReference type="SMART" id="SM00454">
    <property type="entry name" value="SAM"/>
    <property type="match status" value="1"/>
</dbReference>
<dbReference type="AlphaFoldDB" id="A0AAD9MQE4"/>
<dbReference type="Pfam" id="PF00536">
    <property type="entry name" value="SAM_1"/>
    <property type="match status" value="1"/>
</dbReference>
<dbReference type="PANTHER" id="PTHR46829">
    <property type="entry name" value="STERILE ALPHA MOTIF DOMAIN-CONTAINING PROTEIN 15"/>
    <property type="match status" value="1"/>
</dbReference>
<dbReference type="Gene3D" id="1.10.150.50">
    <property type="entry name" value="Transcription Factor, Ets-1"/>
    <property type="match status" value="1"/>
</dbReference>
<dbReference type="PROSITE" id="PS50105">
    <property type="entry name" value="SAM_DOMAIN"/>
    <property type="match status" value="1"/>
</dbReference>
<organism evidence="2 3">
    <name type="scientific">Paralvinella palmiformis</name>
    <dbReference type="NCBI Taxonomy" id="53620"/>
    <lineage>
        <taxon>Eukaryota</taxon>
        <taxon>Metazoa</taxon>
        <taxon>Spiralia</taxon>
        <taxon>Lophotrochozoa</taxon>
        <taxon>Annelida</taxon>
        <taxon>Polychaeta</taxon>
        <taxon>Sedentaria</taxon>
        <taxon>Canalipalpata</taxon>
        <taxon>Terebellida</taxon>
        <taxon>Terebelliformia</taxon>
        <taxon>Alvinellidae</taxon>
        <taxon>Paralvinella</taxon>
    </lineage>
</organism>
<evidence type="ECO:0000313" key="2">
    <source>
        <dbReference type="EMBL" id="KAK2141610.1"/>
    </source>
</evidence>
<reference evidence="2" key="1">
    <citation type="journal article" date="2023" name="Mol. Biol. Evol.">
        <title>Third-Generation Sequencing Reveals the Adaptive Role of the Epigenome in Three Deep-Sea Polychaetes.</title>
        <authorList>
            <person name="Perez M."/>
            <person name="Aroh O."/>
            <person name="Sun Y."/>
            <person name="Lan Y."/>
            <person name="Juniper S.K."/>
            <person name="Young C.R."/>
            <person name="Angers B."/>
            <person name="Qian P.Y."/>
        </authorList>
    </citation>
    <scope>NUCLEOTIDE SEQUENCE</scope>
    <source>
        <strain evidence="2">P08H-3</strain>
    </source>
</reference>
<evidence type="ECO:0000313" key="3">
    <source>
        <dbReference type="Proteomes" id="UP001208570"/>
    </source>
</evidence>
<dbReference type="Proteomes" id="UP001208570">
    <property type="component" value="Unassembled WGS sequence"/>
</dbReference>
<keyword evidence="3" id="KW-1185">Reference proteome</keyword>
<gene>
    <name evidence="2" type="ORF">LSH36_1069g00047</name>
</gene>
<protein>
    <recommendedName>
        <fullName evidence="1">SAM domain-containing protein</fullName>
    </recommendedName>
</protein>
<dbReference type="InterPro" id="IPR001660">
    <property type="entry name" value="SAM"/>
</dbReference>
<sequence>MSSQIEEMKDQRVPQCLFWSIDDVANWIEAIGFPHYKECFAANSINGRNLILVDASTLPAIGVKDFQHILVITDEIRKLLGIEKLSWNRSISLAPRETLGLYLERKSKTGKESDAMTYAEFLIGVEDMKWEPPLGNHGLILPNGSSN</sequence>